<dbReference type="Gene3D" id="3.30.70.3400">
    <property type="match status" value="1"/>
</dbReference>
<evidence type="ECO:0000256" key="6">
    <source>
        <dbReference type="ARBA" id="ARBA00023010"/>
    </source>
</evidence>
<keyword evidence="3 9" id="KW-0812">Transmembrane</keyword>
<proteinExistence type="predicted"/>
<dbReference type="AlphaFoldDB" id="A0A4Z0HSF9"/>
<evidence type="ECO:0000259" key="10">
    <source>
        <dbReference type="Pfam" id="PF22599"/>
    </source>
</evidence>
<dbReference type="Proteomes" id="UP000297792">
    <property type="component" value="Unassembled WGS sequence"/>
</dbReference>
<evidence type="ECO:0000313" key="12">
    <source>
        <dbReference type="Proteomes" id="UP000297792"/>
    </source>
</evidence>
<feature type="transmembrane region" description="Helical" evidence="9">
    <location>
        <begin position="336"/>
        <end position="360"/>
    </location>
</feature>
<protein>
    <recommendedName>
        <fullName evidence="10">SecDF P1 head subdomain domain-containing protein</fullName>
    </recommendedName>
</protein>
<keyword evidence="5 9" id="KW-1133">Transmembrane helix</keyword>
<evidence type="ECO:0000256" key="9">
    <source>
        <dbReference type="SAM" id="Phobius"/>
    </source>
</evidence>
<name>A0A4Z0HSF9_MYCPR</name>
<dbReference type="PANTHER" id="PTHR30081:SF1">
    <property type="entry name" value="PROTEIN TRANSLOCASE SUBUNIT SECD"/>
    <property type="match status" value="1"/>
</dbReference>
<keyword evidence="1" id="KW-0813">Transport</keyword>
<keyword evidence="2" id="KW-1003">Cell membrane</keyword>
<keyword evidence="6" id="KW-0811">Translocation</keyword>
<dbReference type="GO" id="GO:0015031">
    <property type="term" value="P:protein transport"/>
    <property type="evidence" value="ECO:0007669"/>
    <property type="project" value="UniProtKB-KW"/>
</dbReference>
<comment type="caution">
    <text evidence="11">The sequence shown here is derived from an EMBL/GenBank/DDBJ whole genome shotgun (WGS) entry which is preliminary data.</text>
</comment>
<dbReference type="EMBL" id="RWKA01000006">
    <property type="protein sequence ID" value="TGB42855.1"/>
    <property type="molecule type" value="Genomic_DNA"/>
</dbReference>
<evidence type="ECO:0000256" key="7">
    <source>
        <dbReference type="ARBA" id="ARBA00023136"/>
    </source>
</evidence>
<evidence type="ECO:0000256" key="3">
    <source>
        <dbReference type="ARBA" id="ARBA00022692"/>
    </source>
</evidence>
<feature type="transmembrane region" description="Helical" evidence="9">
    <location>
        <begin position="29"/>
        <end position="52"/>
    </location>
</feature>
<organism evidence="11 12">
    <name type="scientific">Mycolicibacterium peregrinum</name>
    <name type="common">Mycobacterium peregrinum</name>
    <dbReference type="NCBI Taxonomy" id="43304"/>
    <lineage>
        <taxon>Bacteria</taxon>
        <taxon>Bacillati</taxon>
        <taxon>Actinomycetota</taxon>
        <taxon>Actinomycetes</taxon>
        <taxon>Mycobacteriales</taxon>
        <taxon>Mycobacteriaceae</taxon>
        <taxon>Mycolicibacterium</taxon>
    </lineage>
</organism>
<reference evidence="11 12" key="1">
    <citation type="submission" date="2018-12" db="EMBL/GenBank/DDBJ databases">
        <title>Draft genome sequences of Mycolicibacterium peregrinum isolated from a pig with lymphadenitis and from soil on the same Japanese pig farm.</title>
        <authorList>
            <person name="Komatsu T."/>
            <person name="Ohya K."/>
            <person name="Sawai K."/>
            <person name="Odoi J.O."/>
            <person name="Otsu K."/>
            <person name="Ota A."/>
            <person name="Ito T."/>
            <person name="Kawai M."/>
            <person name="Maruyama F."/>
        </authorList>
    </citation>
    <scope>NUCLEOTIDE SEQUENCE [LARGE SCALE GENOMIC DNA]</scope>
    <source>
        <strain evidence="11 12">138</strain>
    </source>
</reference>
<dbReference type="Gene3D" id="3.30.1360.200">
    <property type="match status" value="1"/>
</dbReference>
<evidence type="ECO:0000256" key="2">
    <source>
        <dbReference type="ARBA" id="ARBA00022475"/>
    </source>
</evidence>
<feature type="compositionally biased region" description="Pro residues" evidence="8">
    <location>
        <begin position="7"/>
        <end position="19"/>
    </location>
</feature>
<feature type="region of interest" description="Disordered" evidence="8">
    <location>
        <begin position="1"/>
        <end position="23"/>
    </location>
</feature>
<evidence type="ECO:0000256" key="5">
    <source>
        <dbReference type="ARBA" id="ARBA00022989"/>
    </source>
</evidence>
<evidence type="ECO:0000256" key="1">
    <source>
        <dbReference type="ARBA" id="ARBA00022448"/>
    </source>
</evidence>
<sequence>MTYPLPSQFPPPPFPPPQRSGPSASTRTLGLLFLAVLVGGYAAAVFLTRHIWEDREATRMTYSTATSDGAPPSPDDLEDAREVVEKRLHGVRLSGSEVAVDGNTVVVTIPSRNPDAVRDITMPGRLTIRPVIHAMPAKTGSSSPQTPSTPAPRPAKPDQAQRISDEKELRQSVNPSIQILALQYQATRCDDDDAMAGHDDPNLPLVTCSTDGQTVYLLGKSVMTGAEITDADSGYNDDAGQYAIDLALTAAGTKTWADFTSANVGNQTAFTLDSRVVSAPQIREAITGGRVQITGNFTAESARELAGVLGSGSLPFSLSLESTADTMLPATVIAKLARALVIMVGIGVLAITAVGMAYLVRRR</sequence>
<dbReference type="RefSeq" id="WP_135360802.1">
    <property type="nucleotide sequence ID" value="NZ_JBLVUT010000001.1"/>
</dbReference>
<keyword evidence="7 9" id="KW-0472">Membrane</keyword>
<gene>
    <name evidence="11" type="ORF">EJD98_13570</name>
</gene>
<feature type="region of interest" description="Disordered" evidence="8">
    <location>
        <begin position="136"/>
        <end position="171"/>
    </location>
</feature>
<keyword evidence="12" id="KW-1185">Reference proteome</keyword>
<dbReference type="GO" id="GO:0005886">
    <property type="term" value="C:plasma membrane"/>
    <property type="evidence" value="ECO:0007669"/>
    <property type="project" value="TreeGrafter"/>
</dbReference>
<keyword evidence="4" id="KW-0653">Protein transport</keyword>
<dbReference type="Pfam" id="PF22599">
    <property type="entry name" value="SecDF_P1_head"/>
    <property type="match status" value="1"/>
</dbReference>
<accession>A0A4Z0HSF9</accession>
<feature type="domain" description="SecDF P1 head subdomain" evidence="10">
    <location>
        <begin position="211"/>
        <end position="315"/>
    </location>
</feature>
<dbReference type="PANTHER" id="PTHR30081">
    <property type="entry name" value="PROTEIN-EXPORT MEMBRANE PROTEIN SEC"/>
    <property type="match status" value="1"/>
</dbReference>
<dbReference type="InterPro" id="IPR022813">
    <property type="entry name" value="SecD/SecF_arch_bac"/>
</dbReference>
<evidence type="ECO:0000256" key="4">
    <source>
        <dbReference type="ARBA" id="ARBA00022927"/>
    </source>
</evidence>
<evidence type="ECO:0000256" key="8">
    <source>
        <dbReference type="SAM" id="MobiDB-lite"/>
    </source>
</evidence>
<evidence type="ECO:0000313" key="11">
    <source>
        <dbReference type="EMBL" id="TGB42855.1"/>
    </source>
</evidence>
<dbReference type="InterPro" id="IPR054384">
    <property type="entry name" value="SecDF_P1_head"/>
</dbReference>